<accession>A0A1G2FZK1</accession>
<organism evidence="7 8">
    <name type="scientific">Candidatus Ryanbacteria bacterium RIFCSPHIGHO2_01_45_13</name>
    <dbReference type="NCBI Taxonomy" id="1802112"/>
    <lineage>
        <taxon>Bacteria</taxon>
        <taxon>Candidatus Ryaniibacteriota</taxon>
    </lineage>
</organism>
<dbReference type="GO" id="GO:0003735">
    <property type="term" value="F:structural constituent of ribosome"/>
    <property type="evidence" value="ECO:0007669"/>
    <property type="project" value="InterPro"/>
</dbReference>
<feature type="compositionally biased region" description="Basic and acidic residues" evidence="6">
    <location>
        <begin position="69"/>
        <end position="84"/>
    </location>
</feature>
<keyword evidence="3 5" id="KW-0687">Ribonucleoprotein</keyword>
<comment type="caution">
    <text evidence="7">The sequence shown here is derived from an EMBL/GenBank/DDBJ whole genome shotgun (WGS) entry which is preliminary data.</text>
</comment>
<dbReference type="GO" id="GO:0006412">
    <property type="term" value="P:translation"/>
    <property type="evidence" value="ECO:0007669"/>
    <property type="project" value="UniProtKB-UniRule"/>
</dbReference>
<evidence type="ECO:0000313" key="8">
    <source>
        <dbReference type="Proteomes" id="UP000176700"/>
    </source>
</evidence>
<feature type="region of interest" description="Disordered" evidence="6">
    <location>
        <begin position="1"/>
        <end position="22"/>
    </location>
</feature>
<dbReference type="Pfam" id="PF01783">
    <property type="entry name" value="Ribosomal_L32p"/>
    <property type="match status" value="1"/>
</dbReference>
<dbReference type="InterPro" id="IPR011332">
    <property type="entry name" value="Ribosomal_zn-bd"/>
</dbReference>
<dbReference type="AlphaFoldDB" id="A0A1G2FZK1"/>
<dbReference type="SUPFAM" id="SSF57829">
    <property type="entry name" value="Zn-binding ribosomal proteins"/>
    <property type="match status" value="1"/>
</dbReference>
<comment type="similarity">
    <text evidence="1 5">Belongs to the bacterial ribosomal protein bL32 family.</text>
</comment>
<sequence length="95" mass="11004">MSVRMRHTRSHTRKRRSHHALKTMRLTRCMKCGVAVLPHMACRNCGTYHGREVIDVLKKLSKKERKQKAKELKEQEQQHADSGKPLDAADLSKKS</sequence>
<protein>
    <recommendedName>
        <fullName evidence="4 5">Large ribosomal subunit protein bL32</fullName>
    </recommendedName>
</protein>
<evidence type="ECO:0000256" key="1">
    <source>
        <dbReference type="ARBA" id="ARBA00008560"/>
    </source>
</evidence>
<name>A0A1G2FZK1_9BACT</name>
<evidence type="ECO:0000313" key="7">
    <source>
        <dbReference type="EMBL" id="OGZ43514.1"/>
    </source>
</evidence>
<dbReference type="InterPro" id="IPR002677">
    <property type="entry name" value="Ribosomal_bL32"/>
</dbReference>
<dbReference type="EMBL" id="MHNI01000005">
    <property type="protein sequence ID" value="OGZ43514.1"/>
    <property type="molecule type" value="Genomic_DNA"/>
</dbReference>
<evidence type="ECO:0000256" key="2">
    <source>
        <dbReference type="ARBA" id="ARBA00022980"/>
    </source>
</evidence>
<evidence type="ECO:0000256" key="6">
    <source>
        <dbReference type="SAM" id="MobiDB-lite"/>
    </source>
</evidence>
<dbReference type="NCBIfam" id="TIGR01031">
    <property type="entry name" value="rpmF_bact"/>
    <property type="match status" value="1"/>
</dbReference>
<gene>
    <name evidence="5" type="primary">rpmF</name>
    <name evidence="7" type="ORF">A2W41_04230</name>
</gene>
<dbReference type="GO" id="GO:0015934">
    <property type="term" value="C:large ribosomal subunit"/>
    <property type="evidence" value="ECO:0007669"/>
    <property type="project" value="InterPro"/>
</dbReference>
<reference evidence="7 8" key="1">
    <citation type="journal article" date="2016" name="Nat. Commun.">
        <title>Thousands of microbial genomes shed light on interconnected biogeochemical processes in an aquifer system.</title>
        <authorList>
            <person name="Anantharaman K."/>
            <person name="Brown C.T."/>
            <person name="Hug L.A."/>
            <person name="Sharon I."/>
            <person name="Castelle C.J."/>
            <person name="Probst A.J."/>
            <person name="Thomas B.C."/>
            <person name="Singh A."/>
            <person name="Wilkins M.J."/>
            <person name="Karaoz U."/>
            <person name="Brodie E.L."/>
            <person name="Williams K.H."/>
            <person name="Hubbard S.S."/>
            <person name="Banfield J.F."/>
        </authorList>
    </citation>
    <scope>NUCLEOTIDE SEQUENCE [LARGE SCALE GENOMIC DNA]</scope>
</reference>
<dbReference type="PANTHER" id="PTHR35534">
    <property type="entry name" value="50S RIBOSOMAL PROTEIN L32"/>
    <property type="match status" value="1"/>
</dbReference>
<keyword evidence="2 5" id="KW-0689">Ribosomal protein</keyword>
<evidence type="ECO:0000256" key="3">
    <source>
        <dbReference type="ARBA" id="ARBA00023274"/>
    </source>
</evidence>
<evidence type="ECO:0000256" key="5">
    <source>
        <dbReference type="HAMAP-Rule" id="MF_00340"/>
    </source>
</evidence>
<evidence type="ECO:0000256" key="4">
    <source>
        <dbReference type="ARBA" id="ARBA00035178"/>
    </source>
</evidence>
<dbReference type="PANTHER" id="PTHR35534:SF1">
    <property type="entry name" value="LARGE RIBOSOMAL SUBUNIT PROTEIN BL32"/>
    <property type="match status" value="1"/>
</dbReference>
<dbReference type="Proteomes" id="UP000176700">
    <property type="component" value="Unassembled WGS sequence"/>
</dbReference>
<feature type="region of interest" description="Disordered" evidence="6">
    <location>
        <begin position="66"/>
        <end position="95"/>
    </location>
</feature>
<dbReference type="InterPro" id="IPR044957">
    <property type="entry name" value="Ribosomal_bL32_bact"/>
</dbReference>
<dbReference type="HAMAP" id="MF_00340">
    <property type="entry name" value="Ribosomal_bL32"/>
    <property type="match status" value="1"/>
</dbReference>
<proteinExistence type="inferred from homology"/>